<evidence type="ECO:0000313" key="9">
    <source>
        <dbReference type="Proteomes" id="UP001143362"/>
    </source>
</evidence>
<comment type="cofactor">
    <cofactor evidence="1">
        <name>Mn(2+)</name>
        <dbReference type="ChEBI" id="CHEBI:29035"/>
    </cofactor>
</comment>
<protein>
    <submittedName>
        <fullName evidence="8">NUDIX hydrolase</fullName>
    </submittedName>
</protein>
<keyword evidence="3" id="KW-0479">Metal-binding</keyword>
<evidence type="ECO:0000256" key="5">
    <source>
        <dbReference type="ARBA" id="ARBA00022842"/>
    </source>
</evidence>
<keyword evidence="9" id="KW-1185">Reference proteome</keyword>
<sequence>MREVPADKQLRTAATVILLRDSGGGPEVLLLQRNKAVQFAGGMWVFPGGSLDQEDWDAAEGDEEQAARVAAAREALEEADMALDPDTLVHLSHWTTPEAEKKRFYTWFFVALAPAATDVTIDGSEIHDHEWIGIDAAVARHEAGDMGFFPPTIMTLRALRGYLSAEDAVIGVAAQQPPVIFPVVARTDEGFGIMFAGDAGYDSGDAAAPGPRHRVVMDNGVWRYQYEGDPGVPRIDGGA</sequence>
<proteinExistence type="predicted"/>
<organism evidence="8 9">
    <name type="scientific">Candidatus Litorirhabdus singularis</name>
    <dbReference type="NCBI Taxonomy" id="2518993"/>
    <lineage>
        <taxon>Bacteria</taxon>
        <taxon>Pseudomonadati</taxon>
        <taxon>Pseudomonadota</taxon>
        <taxon>Gammaproteobacteria</taxon>
        <taxon>Cellvibrionales</taxon>
        <taxon>Halieaceae</taxon>
        <taxon>Candidatus Litorirhabdus</taxon>
    </lineage>
</organism>
<evidence type="ECO:0000313" key="8">
    <source>
        <dbReference type="EMBL" id="MCX2981641.1"/>
    </source>
</evidence>
<dbReference type="InterPro" id="IPR039121">
    <property type="entry name" value="NUDT19"/>
</dbReference>
<dbReference type="SUPFAM" id="SSF55811">
    <property type="entry name" value="Nudix"/>
    <property type="match status" value="1"/>
</dbReference>
<evidence type="ECO:0000259" key="7">
    <source>
        <dbReference type="PROSITE" id="PS51462"/>
    </source>
</evidence>
<comment type="cofactor">
    <cofactor evidence="2">
        <name>Mg(2+)</name>
        <dbReference type="ChEBI" id="CHEBI:18420"/>
    </cofactor>
</comment>
<keyword evidence="5" id="KW-0460">Magnesium</keyword>
<dbReference type="GO" id="GO:0016787">
    <property type="term" value="F:hydrolase activity"/>
    <property type="evidence" value="ECO:0007669"/>
    <property type="project" value="UniProtKB-KW"/>
</dbReference>
<dbReference type="PANTHER" id="PTHR12318">
    <property type="entry name" value="TESTOSTERONE-REGULATED PROTEIN RP2"/>
    <property type="match status" value="1"/>
</dbReference>
<gene>
    <name evidence="8" type="ORF">EYC98_12285</name>
</gene>
<comment type="caution">
    <text evidence="8">The sequence shown here is derived from an EMBL/GenBank/DDBJ whole genome shotgun (WGS) entry which is preliminary data.</text>
</comment>
<dbReference type="Pfam" id="PF00293">
    <property type="entry name" value="NUDIX"/>
    <property type="match status" value="1"/>
</dbReference>
<evidence type="ECO:0000256" key="3">
    <source>
        <dbReference type="ARBA" id="ARBA00022723"/>
    </source>
</evidence>
<evidence type="ECO:0000256" key="6">
    <source>
        <dbReference type="ARBA" id="ARBA00023211"/>
    </source>
</evidence>
<feature type="domain" description="Nudix hydrolase" evidence="7">
    <location>
        <begin position="9"/>
        <end position="154"/>
    </location>
</feature>
<dbReference type="InterPro" id="IPR000086">
    <property type="entry name" value="NUDIX_hydrolase_dom"/>
</dbReference>
<dbReference type="CDD" id="cd18870">
    <property type="entry name" value="NUDIX_AcylCoAdiphos_Nudt19"/>
    <property type="match status" value="1"/>
</dbReference>
<dbReference type="PANTHER" id="PTHR12318:SF0">
    <property type="entry name" value="ACYL-COENZYME A DIPHOSPHATASE NUDT19"/>
    <property type="match status" value="1"/>
</dbReference>
<evidence type="ECO:0000256" key="1">
    <source>
        <dbReference type="ARBA" id="ARBA00001936"/>
    </source>
</evidence>
<keyword evidence="6" id="KW-0464">Manganese</keyword>
<accession>A0ABT3TH43</accession>
<reference evidence="8" key="1">
    <citation type="submission" date="2019-02" db="EMBL/GenBank/DDBJ databases">
        <authorList>
            <person name="Li S.-H."/>
        </authorList>
    </citation>
    <scope>NUCLEOTIDE SEQUENCE</scope>
    <source>
        <strain evidence="8">IMCC14734</strain>
    </source>
</reference>
<dbReference type="InterPro" id="IPR015797">
    <property type="entry name" value="NUDIX_hydrolase-like_dom_sf"/>
</dbReference>
<dbReference type="EMBL" id="SHNN01000002">
    <property type="protein sequence ID" value="MCX2981641.1"/>
    <property type="molecule type" value="Genomic_DNA"/>
</dbReference>
<evidence type="ECO:0000256" key="4">
    <source>
        <dbReference type="ARBA" id="ARBA00022801"/>
    </source>
</evidence>
<dbReference type="RefSeq" id="WP_279245640.1">
    <property type="nucleotide sequence ID" value="NZ_SHNN01000002.1"/>
</dbReference>
<dbReference type="PROSITE" id="PS51462">
    <property type="entry name" value="NUDIX"/>
    <property type="match status" value="1"/>
</dbReference>
<evidence type="ECO:0000256" key="2">
    <source>
        <dbReference type="ARBA" id="ARBA00001946"/>
    </source>
</evidence>
<name>A0ABT3TH43_9GAMM</name>
<keyword evidence="4 8" id="KW-0378">Hydrolase</keyword>
<dbReference type="Gene3D" id="3.90.79.10">
    <property type="entry name" value="Nucleoside Triphosphate Pyrophosphohydrolase"/>
    <property type="match status" value="2"/>
</dbReference>
<dbReference type="Proteomes" id="UP001143362">
    <property type="component" value="Unassembled WGS sequence"/>
</dbReference>